<dbReference type="PROSITE" id="PS50056">
    <property type="entry name" value="TYR_PHOSPHATASE_2"/>
    <property type="match status" value="1"/>
</dbReference>
<evidence type="ECO:0000256" key="3">
    <source>
        <dbReference type="ARBA" id="ARBA00022912"/>
    </source>
</evidence>
<dbReference type="AlphaFoldDB" id="A0A0N4UAN5"/>
<keyword evidence="2" id="KW-0378">Hydrolase</keyword>
<dbReference type="Proteomes" id="UP000274756">
    <property type="component" value="Unassembled WGS sequence"/>
</dbReference>
<dbReference type="OrthoDB" id="285418at2759"/>
<evidence type="ECO:0000256" key="2">
    <source>
        <dbReference type="ARBA" id="ARBA00022801"/>
    </source>
</evidence>
<dbReference type="InterPro" id="IPR000387">
    <property type="entry name" value="Tyr_Pase_dom"/>
</dbReference>
<dbReference type="InterPro" id="IPR052103">
    <property type="entry name" value="Dual_spec_Phospatases"/>
</dbReference>
<reference evidence="9" key="1">
    <citation type="submission" date="2016-04" db="UniProtKB">
        <authorList>
            <consortium name="WormBaseParasite"/>
        </authorList>
    </citation>
    <scope>IDENTIFICATION</scope>
</reference>
<protein>
    <submittedName>
        <fullName evidence="9">Protein-tyrosine-phosphatase</fullName>
    </submittedName>
</protein>
<dbReference type="CDD" id="cd14514">
    <property type="entry name" value="DUSP14-like"/>
    <property type="match status" value="1"/>
</dbReference>
<dbReference type="SMART" id="SM00195">
    <property type="entry name" value="DSPc"/>
    <property type="match status" value="1"/>
</dbReference>
<proteinExistence type="inferred from homology"/>
<dbReference type="InterPro" id="IPR029021">
    <property type="entry name" value="Prot-tyrosine_phosphatase-like"/>
</dbReference>
<evidence type="ECO:0000259" key="5">
    <source>
        <dbReference type="PROSITE" id="PS50056"/>
    </source>
</evidence>
<dbReference type="InterPro" id="IPR000340">
    <property type="entry name" value="Dual-sp_phosphatase_cat-dom"/>
</dbReference>
<name>A0A0N4UAN5_DRAME</name>
<dbReference type="PROSITE" id="PS50054">
    <property type="entry name" value="TYR_PHOSPHATASE_DUAL"/>
    <property type="match status" value="1"/>
</dbReference>
<dbReference type="GO" id="GO:0005737">
    <property type="term" value="C:cytoplasm"/>
    <property type="evidence" value="ECO:0007669"/>
    <property type="project" value="TreeGrafter"/>
</dbReference>
<sequence>MPQKSFKVNDEYAKISEIIPGLFISGVSGLTLENIKKYQISMIINATTEVPQLKMFGNIARQKLWLEDKPDVDIYSFLDFLSDQIEVNIADGGNVLVHCVAGVSRSASICLAYLTKYKCRSLRDAYHLMIDKRPLVRPNLGFWQALITYEKTIKGNSGSVRLISDPAQQDNLLPDVYLRLAIQNKPESIDSSENASKKARNQANKIKFQPILETLSEGTEGIDKDSLVDKDCDN</sequence>
<dbReference type="PANTHER" id="PTHR45961:SF9">
    <property type="entry name" value="DUAL SPECIFICITY PROTEIN PHOSPHATASE 14"/>
    <property type="match status" value="1"/>
</dbReference>
<dbReference type="Proteomes" id="UP000038040">
    <property type="component" value="Unplaced"/>
</dbReference>
<dbReference type="PROSITE" id="PS00383">
    <property type="entry name" value="TYR_PHOSPHATASE_1"/>
    <property type="match status" value="1"/>
</dbReference>
<comment type="similarity">
    <text evidence="1">Belongs to the protein-tyrosine phosphatase family. Non-receptor class dual specificity subfamily.</text>
</comment>
<organism evidence="7 9">
    <name type="scientific">Dracunculus medinensis</name>
    <name type="common">Guinea worm</name>
    <dbReference type="NCBI Taxonomy" id="318479"/>
    <lineage>
        <taxon>Eukaryota</taxon>
        <taxon>Metazoa</taxon>
        <taxon>Ecdysozoa</taxon>
        <taxon>Nematoda</taxon>
        <taxon>Chromadorea</taxon>
        <taxon>Rhabditida</taxon>
        <taxon>Spirurina</taxon>
        <taxon>Dracunculoidea</taxon>
        <taxon>Dracunculidae</taxon>
        <taxon>Dracunculus</taxon>
    </lineage>
</organism>
<dbReference type="STRING" id="318479.A0A0N4UAN5"/>
<dbReference type="Pfam" id="PF00782">
    <property type="entry name" value="DSPc"/>
    <property type="match status" value="1"/>
</dbReference>
<dbReference type="InterPro" id="IPR020422">
    <property type="entry name" value="TYR_PHOSPHATASE_DUAL_dom"/>
</dbReference>
<dbReference type="GO" id="GO:0004721">
    <property type="term" value="F:phosphoprotein phosphatase activity"/>
    <property type="evidence" value="ECO:0007669"/>
    <property type="project" value="UniProtKB-KW"/>
</dbReference>
<keyword evidence="8" id="KW-1185">Reference proteome</keyword>
<evidence type="ECO:0000313" key="9">
    <source>
        <dbReference type="WBParaSite" id="DME_0000422501-mRNA-1"/>
    </source>
</evidence>
<dbReference type="PANTHER" id="PTHR45961">
    <property type="entry name" value="IP21249P"/>
    <property type="match status" value="1"/>
</dbReference>
<accession>A0A0N4UAN5</accession>
<feature type="domain" description="Tyrosine-protein phosphatase" evidence="4">
    <location>
        <begin position="14"/>
        <end position="155"/>
    </location>
</feature>
<reference evidence="6 8" key="2">
    <citation type="submission" date="2018-11" db="EMBL/GenBank/DDBJ databases">
        <authorList>
            <consortium name="Pathogen Informatics"/>
        </authorList>
    </citation>
    <scope>NUCLEOTIDE SEQUENCE [LARGE SCALE GENOMIC DNA]</scope>
</reference>
<dbReference type="SUPFAM" id="SSF52799">
    <property type="entry name" value="(Phosphotyrosine protein) phosphatases II"/>
    <property type="match status" value="1"/>
</dbReference>
<dbReference type="InterPro" id="IPR016130">
    <property type="entry name" value="Tyr_Pase_AS"/>
</dbReference>
<dbReference type="Gene3D" id="3.90.190.10">
    <property type="entry name" value="Protein tyrosine phosphatase superfamily"/>
    <property type="match status" value="1"/>
</dbReference>
<evidence type="ECO:0000313" key="6">
    <source>
        <dbReference type="EMBL" id="VDN58135.1"/>
    </source>
</evidence>
<keyword evidence="3" id="KW-0904">Protein phosphatase</keyword>
<dbReference type="EMBL" id="UYYG01001165">
    <property type="protein sequence ID" value="VDN58135.1"/>
    <property type="molecule type" value="Genomic_DNA"/>
</dbReference>
<dbReference type="WBParaSite" id="DME_0000422501-mRNA-1">
    <property type="protein sequence ID" value="DME_0000422501-mRNA-1"/>
    <property type="gene ID" value="DME_0000422501"/>
</dbReference>
<evidence type="ECO:0000259" key="4">
    <source>
        <dbReference type="PROSITE" id="PS50054"/>
    </source>
</evidence>
<gene>
    <name evidence="6" type="ORF">DME_LOCUS8108</name>
</gene>
<feature type="domain" description="Tyrosine specific protein phosphatases" evidence="5">
    <location>
        <begin position="75"/>
        <end position="134"/>
    </location>
</feature>
<evidence type="ECO:0000313" key="8">
    <source>
        <dbReference type="Proteomes" id="UP000274756"/>
    </source>
</evidence>
<evidence type="ECO:0000256" key="1">
    <source>
        <dbReference type="ARBA" id="ARBA00008601"/>
    </source>
</evidence>
<evidence type="ECO:0000313" key="7">
    <source>
        <dbReference type="Proteomes" id="UP000038040"/>
    </source>
</evidence>